<feature type="compositionally biased region" description="Basic and acidic residues" evidence="1">
    <location>
        <begin position="8"/>
        <end position="20"/>
    </location>
</feature>
<organism evidence="2 3">
    <name type="scientific">Leptosia nina</name>
    <dbReference type="NCBI Taxonomy" id="320188"/>
    <lineage>
        <taxon>Eukaryota</taxon>
        <taxon>Metazoa</taxon>
        <taxon>Ecdysozoa</taxon>
        <taxon>Arthropoda</taxon>
        <taxon>Hexapoda</taxon>
        <taxon>Insecta</taxon>
        <taxon>Pterygota</taxon>
        <taxon>Neoptera</taxon>
        <taxon>Endopterygota</taxon>
        <taxon>Lepidoptera</taxon>
        <taxon>Glossata</taxon>
        <taxon>Ditrysia</taxon>
        <taxon>Papilionoidea</taxon>
        <taxon>Pieridae</taxon>
        <taxon>Pierinae</taxon>
        <taxon>Leptosia</taxon>
    </lineage>
</organism>
<dbReference type="EMBL" id="CAVLEF010000132">
    <property type="protein sequence ID" value="CAK1552007.1"/>
    <property type="molecule type" value="Genomic_DNA"/>
</dbReference>
<dbReference type="Proteomes" id="UP001497472">
    <property type="component" value="Unassembled WGS sequence"/>
</dbReference>
<gene>
    <name evidence="2" type="ORF">LNINA_LOCUS11095</name>
</gene>
<feature type="region of interest" description="Disordered" evidence="1">
    <location>
        <begin position="143"/>
        <end position="204"/>
    </location>
</feature>
<comment type="caution">
    <text evidence="2">The sequence shown here is derived from an EMBL/GenBank/DDBJ whole genome shotgun (WGS) entry which is preliminary data.</text>
</comment>
<evidence type="ECO:0000256" key="1">
    <source>
        <dbReference type="SAM" id="MobiDB-lite"/>
    </source>
</evidence>
<dbReference type="AlphaFoldDB" id="A0AAV1JRP9"/>
<reference evidence="2 3" key="1">
    <citation type="submission" date="2023-11" db="EMBL/GenBank/DDBJ databases">
        <authorList>
            <person name="Okamura Y."/>
        </authorList>
    </citation>
    <scope>NUCLEOTIDE SEQUENCE [LARGE SCALE GENOMIC DNA]</scope>
</reference>
<accession>A0AAV1JRP9</accession>
<feature type="region of interest" description="Disordered" evidence="1">
    <location>
        <begin position="1"/>
        <end position="45"/>
    </location>
</feature>
<feature type="compositionally biased region" description="Pro residues" evidence="1">
    <location>
        <begin position="152"/>
        <end position="161"/>
    </location>
</feature>
<evidence type="ECO:0000313" key="2">
    <source>
        <dbReference type="EMBL" id="CAK1552007.1"/>
    </source>
</evidence>
<keyword evidence="3" id="KW-1185">Reference proteome</keyword>
<name>A0AAV1JRP9_9NEOP</name>
<sequence length="204" mass="22531">MVPGALHSRGESKVKVEVEASQRASSRALGGRCRPQGHPRAREGAGCAADSLSSSRGLLHASERKLVAASERLASGATPHRFHYDLINIEHTCFYWCTCYPNLSPKREPMDPYEMEMSGRRLELPAPPGKEFRAPCLLPPPQPPQSVIQCMRPPPPPPPPPRIHKPSLFEEPSSSIPDLEPKQNFGSLGKGFVQKDRKKKNSQE</sequence>
<protein>
    <submittedName>
        <fullName evidence="2">Uncharacterized protein</fullName>
    </submittedName>
</protein>
<evidence type="ECO:0000313" key="3">
    <source>
        <dbReference type="Proteomes" id="UP001497472"/>
    </source>
</evidence>
<proteinExistence type="predicted"/>